<gene>
    <name evidence="1" type="ORF">BN874_390012</name>
</gene>
<reference evidence="1 2" key="1">
    <citation type="journal article" date="2014" name="ISME J.">
        <title>Candidatus Competibacter-lineage genomes retrieved from metagenomes reveal functional metabolic diversity.</title>
        <authorList>
            <person name="McIlroy S.J."/>
            <person name="Albertsen M."/>
            <person name="Andresen E.K."/>
            <person name="Saunders A.M."/>
            <person name="Kristiansen R."/>
            <person name="Stokholm-Bjerregaard M."/>
            <person name="Nielsen K.L."/>
            <person name="Nielsen P.H."/>
        </authorList>
    </citation>
    <scope>NUCLEOTIDE SEQUENCE [LARGE SCALE GENOMIC DNA]</scope>
    <source>
        <strain evidence="1 2">Run_B_J11</strain>
    </source>
</reference>
<dbReference type="EMBL" id="CBTK010000253">
    <property type="protein sequence ID" value="CDH46185.1"/>
    <property type="molecule type" value="Genomic_DNA"/>
</dbReference>
<organism evidence="1 2">
    <name type="scientific">Candidatus Contendobacter odensis Run_B_J11</name>
    <dbReference type="NCBI Taxonomy" id="1400861"/>
    <lineage>
        <taxon>Bacteria</taxon>
        <taxon>Pseudomonadati</taxon>
        <taxon>Pseudomonadota</taxon>
        <taxon>Gammaproteobacteria</taxon>
        <taxon>Candidatus Competibacteraceae</taxon>
        <taxon>Candidatus Contendibacter</taxon>
    </lineage>
</organism>
<sequence length="111" mass="13008">MRYCSESRMTPNKKPRHLTGLFIILTERKGSVSRFYPAGRLTFWALLRFKLDALPFAQTFEAAALYRRMMHKHVFTAILRSNETESFRIVKPFYRTSTHKYSAIQKTGKTG</sequence>
<dbReference type="Proteomes" id="UP000019184">
    <property type="component" value="Unassembled WGS sequence"/>
</dbReference>
<name>A0A7U7J5A9_9GAMM</name>
<protein>
    <submittedName>
        <fullName evidence="1">Uncharacterized protein</fullName>
    </submittedName>
</protein>
<keyword evidence="2" id="KW-1185">Reference proteome</keyword>
<evidence type="ECO:0000313" key="1">
    <source>
        <dbReference type="EMBL" id="CDH46185.1"/>
    </source>
</evidence>
<accession>A0A7U7J5A9</accession>
<proteinExistence type="predicted"/>
<evidence type="ECO:0000313" key="2">
    <source>
        <dbReference type="Proteomes" id="UP000019184"/>
    </source>
</evidence>
<comment type="caution">
    <text evidence="1">The sequence shown here is derived from an EMBL/GenBank/DDBJ whole genome shotgun (WGS) entry which is preliminary data.</text>
</comment>
<dbReference type="AlphaFoldDB" id="A0A7U7J5A9"/>